<dbReference type="EMBL" id="BMHL01000005">
    <property type="protein sequence ID" value="GGC44567.1"/>
    <property type="molecule type" value="Genomic_DNA"/>
</dbReference>
<evidence type="ECO:0000313" key="1">
    <source>
        <dbReference type="EMBL" id="GGC44567.1"/>
    </source>
</evidence>
<evidence type="ECO:0000313" key="2">
    <source>
        <dbReference type="Proteomes" id="UP000602004"/>
    </source>
</evidence>
<reference evidence="2" key="1">
    <citation type="journal article" date="2019" name="Int. J. Syst. Evol. Microbiol.">
        <title>The Global Catalogue of Microorganisms (GCM) 10K type strain sequencing project: providing services to taxonomists for standard genome sequencing and annotation.</title>
        <authorList>
            <consortium name="The Broad Institute Genomics Platform"/>
            <consortium name="The Broad Institute Genome Sequencing Center for Infectious Disease"/>
            <person name="Wu L."/>
            <person name="Ma J."/>
        </authorList>
    </citation>
    <scope>NUCLEOTIDE SEQUENCE [LARGE SCALE GENOMIC DNA]</scope>
    <source>
        <strain evidence="2">CGMCC 1.15103</strain>
    </source>
</reference>
<accession>A0ABQ1MQ34</accession>
<proteinExistence type="predicted"/>
<dbReference type="Proteomes" id="UP000602004">
    <property type="component" value="Unassembled WGS sequence"/>
</dbReference>
<name>A0ABQ1MQ34_9BURK</name>
<gene>
    <name evidence="1" type="ORF">GCM10011400_34550</name>
</gene>
<sequence>MVADHLCVTGAAWLEETADQRVIEAESGCVSELRGPCIEWPNQK</sequence>
<keyword evidence="2" id="KW-1185">Reference proteome</keyword>
<organism evidence="1 2">
    <name type="scientific">Paraburkholderia caffeinilytica</name>
    <dbReference type="NCBI Taxonomy" id="1761016"/>
    <lineage>
        <taxon>Bacteria</taxon>
        <taxon>Pseudomonadati</taxon>
        <taxon>Pseudomonadota</taxon>
        <taxon>Betaproteobacteria</taxon>
        <taxon>Burkholderiales</taxon>
        <taxon>Burkholderiaceae</taxon>
        <taxon>Paraburkholderia</taxon>
    </lineage>
</organism>
<comment type="caution">
    <text evidence="1">The sequence shown here is derived from an EMBL/GenBank/DDBJ whole genome shotgun (WGS) entry which is preliminary data.</text>
</comment>
<protein>
    <submittedName>
        <fullName evidence="1">Uncharacterized protein</fullName>
    </submittedName>
</protein>